<keyword evidence="1" id="KW-0408">Iron</keyword>
<keyword evidence="3" id="KW-1185">Reference proteome</keyword>
<keyword evidence="1" id="KW-0004">4Fe-4S</keyword>
<dbReference type="NCBIfam" id="NF011991">
    <property type="entry name" value="PRK15447.1"/>
    <property type="match status" value="1"/>
</dbReference>
<name>A0A967F1G1_9PROT</name>
<dbReference type="InterPro" id="IPR051454">
    <property type="entry name" value="RNA/ubiquinone_mod_enzymes"/>
</dbReference>
<dbReference type="RefSeq" id="WP_167228758.1">
    <property type="nucleotide sequence ID" value="NZ_JAAQPH010000020.1"/>
</dbReference>
<dbReference type="PANTHER" id="PTHR30217:SF11">
    <property type="entry name" value="UBIQUINONE BIOSYNTHESIS PROTEIN UBIV"/>
    <property type="match status" value="1"/>
</dbReference>
<keyword evidence="1" id="KW-0411">Iron-sulfur</keyword>
<evidence type="ECO:0000313" key="2">
    <source>
        <dbReference type="EMBL" id="NIA71284.1"/>
    </source>
</evidence>
<sequence>MAAIELALGPCFFNWSAESFTDFYARIADEAAVERVYLGEVVCGKRMAFFNKVWPEAIERLTKAGKTVVLSTLALPAKGPERRVVGELAEQGALIEINDLSALLARAGRPFVAGPFLNIYNESSLAHLAARGAMDWCPPVELPLSSIETAAAANSGVTVELFAFGRLPLAVSGRCYHARAHGLSKDSCQFVCDQDPDGMEVETLEGDRFLAVNGIQTLSSGCQLVTLAAADLSQSGIGRLRLSPHTLDMVEVAGHYRAMLDGVHSAEETTARLREMPLPGTACNGYLAGEAGWREVAL</sequence>
<keyword evidence="1" id="KW-0831">Ubiquinone biosynthesis</keyword>
<dbReference type="EMBL" id="JAAQPH010000020">
    <property type="protein sequence ID" value="NIA71284.1"/>
    <property type="molecule type" value="Genomic_DNA"/>
</dbReference>
<evidence type="ECO:0000256" key="1">
    <source>
        <dbReference type="HAMAP-Rule" id="MF_02233"/>
    </source>
</evidence>
<feature type="binding site" evidence="1">
    <location>
        <position position="192"/>
    </location>
    <ligand>
        <name>[4Fe-4S] cluster</name>
        <dbReference type="ChEBI" id="CHEBI:49883"/>
    </ligand>
</feature>
<dbReference type="InterPro" id="IPR001539">
    <property type="entry name" value="Peptidase_U32"/>
</dbReference>
<feature type="binding site" evidence="1">
    <location>
        <position position="188"/>
    </location>
    <ligand>
        <name>[4Fe-4S] cluster</name>
        <dbReference type="ChEBI" id="CHEBI:49883"/>
    </ligand>
</feature>
<keyword evidence="1" id="KW-0479">Metal-binding</keyword>
<dbReference type="GO" id="GO:0051539">
    <property type="term" value="F:4 iron, 4 sulfur cluster binding"/>
    <property type="evidence" value="ECO:0007669"/>
    <property type="project" value="UniProtKB-UniRule"/>
</dbReference>
<organism evidence="2 3">
    <name type="scientific">Pelagibius litoralis</name>
    <dbReference type="NCBI Taxonomy" id="374515"/>
    <lineage>
        <taxon>Bacteria</taxon>
        <taxon>Pseudomonadati</taxon>
        <taxon>Pseudomonadota</taxon>
        <taxon>Alphaproteobacteria</taxon>
        <taxon>Rhodospirillales</taxon>
        <taxon>Rhodovibrionaceae</taxon>
        <taxon>Pelagibius</taxon>
    </lineage>
</organism>
<comment type="caution">
    <text evidence="2">The sequence shown here is derived from an EMBL/GenBank/DDBJ whole genome shotgun (WGS) entry which is preliminary data.</text>
</comment>
<evidence type="ECO:0000313" key="3">
    <source>
        <dbReference type="Proteomes" id="UP000761264"/>
    </source>
</evidence>
<dbReference type="InterPro" id="IPR043693">
    <property type="entry name" value="UbiV"/>
</dbReference>
<gene>
    <name evidence="1" type="primary">ubiV</name>
    <name evidence="2" type="ORF">HBA54_22035</name>
</gene>
<comment type="similarity">
    <text evidence="1">Belongs to the peptidase U32 family. UbiV subfamily.</text>
</comment>
<dbReference type="PANTHER" id="PTHR30217">
    <property type="entry name" value="PEPTIDASE U32 FAMILY"/>
    <property type="match status" value="1"/>
</dbReference>
<accession>A0A967F1G1</accession>
<comment type="subunit">
    <text evidence="1">Forms a heterodimer with UbiU.</text>
</comment>
<feature type="binding site" evidence="1">
    <location>
        <position position="43"/>
    </location>
    <ligand>
        <name>[4Fe-4S] cluster</name>
        <dbReference type="ChEBI" id="CHEBI:49883"/>
    </ligand>
</feature>
<dbReference type="Pfam" id="PF01136">
    <property type="entry name" value="Peptidase_U32"/>
    <property type="match status" value="1"/>
</dbReference>
<reference evidence="2" key="1">
    <citation type="submission" date="2020-03" db="EMBL/GenBank/DDBJ databases">
        <title>Genome of Pelagibius litoralis DSM 21314T.</title>
        <authorList>
            <person name="Wang G."/>
        </authorList>
    </citation>
    <scope>NUCLEOTIDE SEQUENCE</scope>
    <source>
        <strain evidence="2">DSM 21314</strain>
    </source>
</reference>
<feature type="binding site" evidence="1">
    <location>
        <position position="175"/>
    </location>
    <ligand>
        <name>[4Fe-4S] cluster</name>
        <dbReference type="ChEBI" id="CHEBI:49883"/>
    </ligand>
</feature>
<proteinExistence type="inferred from homology"/>
<dbReference type="HAMAP" id="MF_02233">
    <property type="entry name" value="UbiV"/>
    <property type="match status" value="1"/>
</dbReference>
<dbReference type="Proteomes" id="UP000761264">
    <property type="component" value="Unassembled WGS sequence"/>
</dbReference>
<comment type="function">
    <text evidence="1">Required for O(2)-independent ubiquinone (coenzyme Q) biosynthesis. Together with UbiU, is essential for the C6-hydroxylation reaction in the oxygen-independent ubiquinone biosynthesis pathway.</text>
</comment>
<dbReference type="AlphaFoldDB" id="A0A967F1G1"/>
<dbReference type="GO" id="GO:0006744">
    <property type="term" value="P:ubiquinone biosynthetic process"/>
    <property type="evidence" value="ECO:0007669"/>
    <property type="project" value="UniProtKB-UniRule"/>
</dbReference>
<protein>
    <recommendedName>
        <fullName evidence="1">Ubiquinone biosynthesis protein UbiV</fullName>
    </recommendedName>
</protein>
<dbReference type="GO" id="GO:0046872">
    <property type="term" value="F:metal ion binding"/>
    <property type="evidence" value="ECO:0007669"/>
    <property type="project" value="UniProtKB-KW"/>
</dbReference>
<comment type="pathway">
    <text evidence="1">Cofactor biosynthesis; ubiquinone biosynthesis.</text>
</comment>
<comment type="cofactor">
    <cofactor evidence="1">
        <name>[4Fe-4S] cluster</name>
        <dbReference type="ChEBI" id="CHEBI:49883"/>
    </cofactor>
</comment>